<dbReference type="Pfam" id="PF10264">
    <property type="entry name" value="WHD_Storkhead"/>
    <property type="match status" value="1"/>
</dbReference>
<keyword evidence="4" id="KW-1185">Reference proteome</keyword>
<dbReference type="InterPro" id="IPR019391">
    <property type="entry name" value="Storkhead-box_WHD"/>
</dbReference>
<dbReference type="PANTHER" id="PTHR22437:SF1">
    <property type="entry name" value="STORKHEAD-BOX PROTEIN 1"/>
    <property type="match status" value="1"/>
</dbReference>
<organism evidence="3 4">
    <name type="scientific">Galbula dea</name>
    <dbReference type="NCBI Taxonomy" id="1109041"/>
    <lineage>
        <taxon>Eukaryota</taxon>
        <taxon>Metazoa</taxon>
        <taxon>Chordata</taxon>
        <taxon>Craniata</taxon>
        <taxon>Vertebrata</taxon>
        <taxon>Euteleostomi</taxon>
        <taxon>Archelosauria</taxon>
        <taxon>Archosauria</taxon>
        <taxon>Dinosauria</taxon>
        <taxon>Saurischia</taxon>
        <taxon>Theropoda</taxon>
        <taxon>Coelurosauria</taxon>
        <taxon>Aves</taxon>
        <taxon>Neognathae</taxon>
        <taxon>Neoaves</taxon>
        <taxon>Telluraves</taxon>
        <taxon>Coraciimorphae</taxon>
        <taxon>Piciformes</taxon>
        <taxon>Galbulidae</taxon>
        <taxon>Galbula</taxon>
    </lineage>
</organism>
<feature type="non-terminal residue" evidence="3">
    <location>
        <position position="820"/>
    </location>
</feature>
<evidence type="ECO:0000313" key="4">
    <source>
        <dbReference type="Proteomes" id="UP000566440"/>
    </source>
</evidence>
<dbReference type="PANTHER" id="PTHR22437">
    <property type="entry name" value="WINGED HELIX DOMAIN-CONTAINING PROTEIN"/>
    <property type="match status" value="1"/>
</dbReference>
<feature type="region of interest" description="Disordered" evidence="1">
    <location>
        <begin position="312"/>
        <end position="346"/>
    </location>
</feature>
<feature type="compositionally biased region" description="Basic residues" evidence="1">
    <location>
        <begin position="312"/>
        <end position="321"/>
    </location>
</feature>
<proteinExistence type="predicted"/>
<reference evidence="3 4" key="1">
    <citation type="submission" date="2019-09" db="EMBL/GenBank/DDBJ databases">
        <title>Bird 10,000 Genomes (B10K) Project - Family phase.</title>
        <authorList>
            <person name="Zhang G."/>
        </authorList>
    </citation>
    <scope>NUCLEOTIDE SEQUENCE [LARGE SCALE GENOMIC DNA]</scope>
    <source>
        <strain evidence="3">B10K-DU-001-62</strain>
        <tissue evidence="3">Muscle</tissue>
    </source>
</reference>
<comment type="caution">
    <text evidence="3">The sequence shown here is derived from an EMBL/GenBank/DDBJ whole genome shotgun (WGS) entry which is preliminary data.</text>
</comment>
<feature type="domain" description="Winged helix Storkhead-box1" evidence="2">
    <location>
        <begin position="4"/>
        <end position="82"/>
    </location>
</feature>
<gene>
    <name evidence="3" type="primary">Stox1</name>
    <name evidence="3" type="ORF">GALDEA_R03361</name>
</gene>
<feature type="region of interest" description="Disordered" evidence="1">
    <location>
        <begin position="800"/>
        <end position="820"/>
    </location>
</feature>
<evidence type="ECO:0000313" key="3">
    <source>
        <dbReference type="EMBL" id="NXI48207.1"/>
    </source>
</evidence>
<sequence length="820" mass="93062">PVLMNPLSQSRSIPLTEEICCTISDMNVGYLMVTQETLMEQLVKKYPGIAVPSHTILYHILDNLMKARKIYRTGDGYFIATPNTYFSTNNTTEDNRRVLLENSCCCSPSSITYLVNIECCADLVKRNIPTVSCCRSCHCFPDQNMLCEQRHQRLMNHEPNRGGKKACSELKPSIQTQGTSTAAENRVWDTIKSLTSVKEKLKSKRFGLGLFWRSASEKEKCKKEYSTFSAQFPPKEWPVRDENDLDDIPRDIEREIIKRINPTLTVDNLIKHTTLMQNKFKEQKKYIGKDTLAEVSMAGPNHLSKDCIQKPQRRTVKHTRKTNPEKQISRSNRKSHIHGLASPNKKLEENLSLPLRNQEPSDVPVESHVIYKKQIQNPFQGLSRRHSFYAKGCKGTGNSQLKSRTWKQEKALQRPWSLDSSKTFETEHLAPEMQADKAKHNKPVQTNRSFLQPKKDSLSENFGYLQGNTLQIDNESKYFLETSISEENIYIRKGKENPGDIKKFPHSYTKDNGMCQEDVKFSLPLTDECCRDKADTVCELLDQTVNEFKNVCLSNHTDNVNPVKKRGVKYRQKTNKKSVFLFKHDCASNPRSMKLESEGFTNSCRLLYQKAQDGDICNSLHLDNNSEGHEPHHLPPGYAFSDTREWSTAVQKLGTVTSLKNYKVNTYLTQYNTTTINKRDSGEHGCKESANFTDSIEGSKEHPKPDCTEESCLCSQVLPIGYRKEETTALTDCTKAAAVADFCPTHEADSSADTLQNFTYQRGEAEPCCALGLQPKEVRDPVGKKDLFFKNVCTVIPGQKHSEGTENHSVTGDSGIDSPR</sequence>
<dbReference type="InterPro" id="IPR040126">
    <property type="entry name" value="STOX1/2"/>
</dbReference>
<feature type="compositionally biased region" description="Basic and acidic residues" evidence="1">
    <location>
        <begin position="697"/>
        <end position="706"/>
    </location>
</feature>
<accession>A0A7K9TIA1</accession>
<evidence type="ECO:0000259" key="2">
    <source>
        <dbReference type="Pfam" id="PF10264"/>
    </source>
</evidence>
<dbReference type="GO" id="GO:0005737">
    <property type="term" value="C:cytoplasm"/>
    <property type="evidence" value="ECO:0007669"/>
    <property type="project" value="TreeGrafter"/>
</dbReference>
<feature type="region of interest" description="Disordered" evidence="1">
    <location>
        <begin position="679"/>
        <end position="706"/>
    </location>
</feature>
<evidence type="ECO:0000256" key="1">
    <source>
        <dbReference type="SAM" id="MobiDB-lite"/>
    </source>
</evidence>
<dbReference type="OrthoDB" id="10020110at2759"/>
<dbReference type="AlphaFoldDB" id="A0A7K9TIA1"/>
<feature type="non-terminal residue" evidence="3">
    <location>
        <position position="1"/>
    </location>
</feature>
<name>A0A7K9TIA1_9PICI</name>
<dbReference type="GO" id="GO:0006357">
    <property type="term" value="P:regulation of transcription by RNA polymerase II"/>
    <property type="evidence" value="ECO:0007669"/>
    <property type="project" value="InterPro"/>
</dbReference>
<dbReference type="GO" id="GO:0000977">
    <property type="term" value="F:RNA polymerase II transcription regulatory region sequence-specific DNA binding"/>
    <property type="evidence" value="ECO:0007669"/>
    <property type="project" value="TreeGrafter"/>
</dbReference>
<protein>
    <submittedName>
        <fullName evidence="3">STOX1 protein</fullName>
    </submittedName>
</protein>
<dbReference type="EMBL" id="VWZX01011115">
    <property type="protein sequence ID" value="NXI48207.1"/>
    <property type="molecule type" value="Genomic_DNA"/>
</dbReference>
<dbReference type="GO" id="GO:0005634">
    <property type="term" value="C:nucleus"/>
    <property type="evidence" value="ECO:0007669"/>
    <property type="project" value="TreeGrafter"/>
</dbReference>
<dbReference type="Proteomes" id="UP000566440">
    <property type="component" value="Unassembled WGS sequence"/>
</dbReference>